<accession>A0ABR2WNE5</accession>
<feature type="coiled-coil region" evidence="1">
    <location>
        <begin position="308"/>
        <end position="418"/>
    </location>
</feature>
<dbReference type="Gene3D" id="1.10.287.160">
    <property type="entry name" value="HR1 repeat"/>
    <property type="match status" value="1"/>
</dbReference>
<evidence type="ECO:0000256" key="2">
    <source>
        <dbReference type="SAM" id="MobiDB-lite"/>
    </source>
</evidence>
<reference evidence="4 5" key="1">
    <citation type="submission" date="2023-04" db="EMBL/GenBank/DDBJ databases">
        <title>Genome of Basidiobolus ranarum AG-B5.</title>
        <authorList>
            <person name="Stajich J.E."/>
            <person name="Carter-House D."/>
            <person name="Gryganskyi A."/>
        </authorList>
    </citation>
    <scope>NUCLEOTIDE SEQUENCE [LARGE SCALE GENOMIC DNA]</scope>
    <source>
        <strain evidence="4 5">AG-B5</strain>
    </source>
</reference>
<keyword evidence="1" id="KW-0175">Coiled coil</keyword>
<evidence type="ECO:0000313" key="5">
    <source>
        <dbReference type="Proteomes" id="UP001479436"/>
    </source>
</evidence>
<proteinExistence type="predicted"/>
<evidence type="ECO:0000259" key="3">
    <source>
        <dbReference type="SMART" id="SM00742"/>
    </source>
</evidence>
<dbReference type="InterPro" id="IPR011072">
    <property type="entry name" value="HR1_rho-bd"/>
</dbReference>
<feature type="region of interest" description="Disordered" evidence="2">
    <location>
        <begin position="479"/>
        <end position="526"/>
    </location>
</feature>
<organism evidence="4 5">
    <name type="scientific">Basidiobolus ranarum</name>
    <dbReference type="NCBI Taxonomy" id="34480"/>
    <lineage>
        <taxon>Eukaryota</taxon>
        <taxon>Fungi</taxon>
        <taxon>Fungi incertae sedis</taxon>
        <taxon>Zoopagomycota</taxon>
        <taxon>Entomophthoromycotina</taxon>
        <taxon>Basidiobolomycetes</taxon>
        <taxon>Basidiobolales</taxon>
        <taxon>Basidiobolaceae</taxon>
        <taxon>Basidiobolus</taxon>
    </lineage>
</organism>
<dbReference type="InterPro" id="IPR036274">
    <property type="entry name" value="HR1_rpt_sf"/>
</dbReference>
<protein>
    <recommendedName>
        <fullName evidence="3">REM-1 domain-containing protein</fullName>
    </recommendedName>
</protein>
<evidence type="ECO:0000313" key="4">
    <source>
        <dbReference type="EMBL" id="KAK9762971.1"/>
    </source>
</evidence>
<dbReference type="SUPFAM" id="SSF46585">
    <property type="entry name" value="HR1 repeat"/>
    <property type="match status" value="1"/>
</dbReference>
<comment type="caution">
    <text evidence="4">The sequence shown here is derived from an EMBL/GenBank/DDBJ whole genome shotgun (WGS) entry which is preliminary data.</text>
</comment>
<keyword evidence="5" id="KW-1185">Reference proteome</keyword>
<evidence type="ECO:0000256" key="1">
    <source>
        <dbReference type="SAM" id="Coils"/>
    </source>
</evidence>
<dbReference type="SMART" id="SM00742">
    <property type="entry name" value="Hr1"/>
    <property type="match status" value="1"/>
</dbReference>
<dbReference type="Proteomes" id="UP001479436">
    <property type="component" value="Unassembled WGS sequence"/>
</dbReference>
<dbReference type="EMBL" id="JASJQH010000767">
    <property type="protein sequence ID" value="KAK9762971.1"/>
    <property type="molecule type" value="Genomic_DNA"/>
</dbReference>
<name>A0ABR2WNE5_9FUNG</name>
<gene>
    <name evidence="4" type="ORF">K7432_010770</name>
</gene>
<dbReference type="Pfam" id="PF15456">
    <property type="entry name" value="Uds1"/>
    <property type="match status" value="1"/>
</dbReference>
<feature type="domain" description="REM-1" evidence="3">
    <location>
        <begin position="151"/>
        <end position="214"/>
    </location>
</feature>
<feature type="coiled-coil region" evidence="1">
    <location>
        <begin position="139"/>
        <end position="166"/>
    </location>
</feature>
<dbReference type="InterPro" id="IPR029191">
    <property type="entry name" value="Uds1"/>
</dbReference>
<sequence length="526" mass="60762">MDTPAPATPERKRFNHITVSNLVSPVTSLFRTSKKTSHKPVAKSSEISSIRGPRYDNYQSRLSTLSSPEKPVAITLSRNNLDKNPRPSIGALLESFVDKERKSEELSQAVEETPENKEKLLKVALDEIQQYPSFPWNEYMLSKEELENQTKTIEDLKAKLKTEMRMRDGAATLIRAQKDKKLSKQARGQFETSERRVGQLSSEIWRLSQSTNYIHQRLLQHTAVILGRAFQGEDIPSDYNRNEQRNSSIGDDPISILKEQLSAMSSKLDSIIDSKEEHANGNINPEISHEHKPRCSINSWGSEKDETIHLLTEQVSSLKAELQFAQEKLVDFERKSASQEVDNPRVNDLVRTSLKNAIVEKERYRIELEKEKALRADLVRQMEELQHKVDQNSTSGHEENLRTTLEESIRDFDALKEENQYYNDALRQLFALCPNYSPTHTYSDDEEEEKFTLDGFMDRITYLIEENHHLMDRVLELQSENEQHRSKARQSRNGLENAYESPIPTPNTVQSRLWLDDSSDEEYRQT</sequence>